<reference evidence="2 3" key="1">
    <citation type="submission" date="2020-05" db="EMBL/GenBank/DDBJ databases">
        <title>Identification and distribution of gene clusters putatively required for synthesis of sphingolipid metabolism inhibitors in phylogenetically diverse species of the filamentous fungus Fusarium.</title>
        <authorList>
            <person name="Kim H.-S."/>
            <person name="Busman M."/>
            <person name="Brown D.W."/>
            <person name="Divon H."/>
            <person name="Uhlig S."/>
            <person name="Proctor R.H."/>
        </authorList>
    </citation>
    <scope>NUCLEOTIDE SEQUENCE [LARGE SCALE GENOMIC DNA]</scope>
    <source>
        <strain evidence="2 3">NRRL 36939</strain>
    </source>
</reference>
<dbReference type="Proteomes" id="UP000546213">
    <property type="component" value="Unassembled WGS sequence"/>
</dbReference>
<comment type="caution">
    <text evidence="2">The sequence shown here is derived from an EMBL/GenBank/DDBJ whole genome shotgun (WGS) entry which is preliminary data.</text>
</comment>
<feature type="region of interest" description="Disordered" evidence="1">
    <location>
        <begin position="383"/>
        <end position="415"/>
    </location>
</feature>
<keyword evidence="3" id="KW-1185">Reference proteome</keyword>
<evidence type="ECO:0000256" key="1">
    <source>
        <dbReference type="SAM" id="MobiDB-lite"/>
    </source>
</evidence>
<feature type="compositionally biased region" description="Basic and acidic residues" evidence="1">
    <location>
        <begin position="392"/>
        <end position="415"/>
    </location>
</feature>
<accession>A0A8H5KNU6</accession>
<dbReference type="AlphaFoldDB" id="A0A8H5KNU6"/>
<evidence type="ECO:0000313" key="2">
    <source>
        <dbReference type="EMBL" id="KAF5575816.1"/>
    </source>
</evidence>
<gene>
    <name evidence="2" type="ORF">FPCIR_12955</name>
</gene>
<evidence type="ECO:0000313" key="3">
    <source>
        <dbReference type="Proteomes" id="UP000546213"/>
    </source>
</evidence>
<protein>
    <submittedName>
        <fullName evidence="2">Uncharacterized protein</fullName>
    </submittedName>
</protein>
<sequence length="415" mass="47204">MAPLMNFVGKKLVDLYEFDLEKIYIFLMDVADDPASFKIPDAESKKDRLRKIYRQMLTLCPLDKNDIDRVKNHVKAENYEPRKGNRLKGEIDKDFVPAQHIYRRQTGEQKPGTNTKPWAKIDVNLAPDWRHSYPYRPGVVELPYWSHYDLLGLFLSLMGPAQPNSDRYNFFLPLTAVYTRWAFIIGGSRNYGDIKERSLQEMAFTPKPGHGPPPTIFQCTWLEGSDGNVDFSLGASMGGHNYGNRQVLGDWGSKLQKTRFALLNDWNGIKDSEWKNRKGEMVKFAFEISPSIDGGRSTTKFGNCGETYPFVHMLGTYRETSGRKQVKGLALASAFLNIPALREAYSLQDILREENGRYKYLWAPCPNCRHLITVASAKLNNFLPKSNPPSPRDLEKGEGSKAKAEVKENGHLVSI</sequence>
<dbReference type="EMBL" id="JAAOAS010000455">
    <property type="protein sequence ID" value="KAF5575816.1"/>
    <property type="molecule type" value="Genomic_DNA"/>
</dbReference>
<organism evidence="2 3">
    <name type="scientific">Fusarium pseudocircinatum</name>
    <dbReference type="NCBI Taxonomy" id="56676"/>
    <lineage>
        <taxon>Eukaryota</taxon>
        <taxon>Fungi</taxon>
        <taxon>Dikarya</taxon>
        <taxon>Ascomycota</taxon>
        <taxon>Pezizomycotina</taxon>
        <taxon>Sordariomycetes</taxon>
        <taxon>Hypocreomycetidae</taxon>
        <taxon>Hypocreales</taxon>
        <taxon>Nectriaceae</taxon>
        <taxon>Fusarium</taxon>
        <taxon>Fusarium fujikuroi species complex</taxon>
    </lineage>
</organism>
<dbReference type="OrthoDB" id="5350472at2759"/>
<name>A0A8H5KNU6_9HYPO</name>
<proteinExistence type="predicted"/>